<dbReference type="PANTHER" id="PTHR36704">
    <property type="entry name" value="PROTEIN, PUTATIVE-RELATED"/>
    <property type="match status" value="1"/>
</dbReference>
<sequence>MSFLAGRLAATEGAYFLHESKNVVSRHAQKLPPTPLPSLPVAAEARSKIADVLPEILRHDVPLKGISTADASSLSASSKWLVRGSSSSSSSMVSPDSLNPLRAYVSLPQATFGPKRSDLRSSSSTIYVPLLGLFFIVETIAPFYKWLGLGLDLGLVEHNKQLS</sequence>
<accession>A0A8J5H8C7</accession>
<proteinExistence type="predicted"/>
<name>A0A8J5H8C7_ZINOF</name>
<dbReference type="Proteomes" id="UP000734854">
    <property type="component" value="Unassembled WGS sequence"/>
</dbReference>
<protein>
    <submittedName>
        <fullName evidence="1">Uncharacterized protein</fullName>
    </submittedName>
</protein>
<gene>
    <name evidence="1" type="ORF">ZIOFF_024429</name>
</gene>
<reference evidence="1 2" key="1">
    <citation type="submission" date="2020-08" db="EMBL/GenBank/DDBJ databases">
        <title>Plant Genome Project.</title>
        <authorList>
            <person name="Zhang R.-G."/>
        </authorList>
    </citation>
    <scope>NUCLEOTIDE SEQUENCE [LARGE SCALE GENOMIC DNA]</scope>
    <source>
        <tissue evidence="1">Rhizome</tissue>
    </source>
</reference>
<keyword evidence="2" id="KW-1185">Reference proteome</keyword>
<organism evidence="1 2">
    <name type="scientific">Zingiber officinale</name>
    <name type="common">Ginger</name>
    <name type="synonym">Amomum zingiber</name>
    <dbReference type="NCBI Taxonomy" id="94328"/>
    <lineage>
        <taxon>Eukaryota</taxon>
        <taxon>Viridiplantae</taxon>
        <taxon>Streptophyta</taxon>
        <taxon>Embryophyta</taxon>
        <taxon>Tracheophyta</taxon>
        <taxon>Spermatophyta</taxon>
        <taxon>Magnoliopsida</taxon>
        <taxon>Liliopsida</taxon>
        <taxon>Zingiberales</taxon>
        <taxon>Zingiberaceae</taxon>
        <taxon>Zingiber</taxon>
    </lineage>
</organism>
<comment type="caution">
    <text evidence="1">The sequence shown here is derived from an EMBL/GenBank/DDBJ whole genome shotgun (WGS) entry which is preliminary data.</text>
</comment>
<dbReference type="EMBL" id="JACMSC010000007">
    <property type="protein sequence ID" value="KAG6514089.1"/>
    <property type="molecule type" value="Genomic_DNA"/>
</dbReference>
<dbReference type="PANTHER" id="PTHR36704:SF1">
    <property type="entry name" value="OS06G0239700 PROTEIN"/>
    <property type="match status" value="1"/>
</dbReference>
<dbReference type="AlphaFoldDB" id="A0A8J5H8C7"/>
<evidence type="ECO:0000313" key="1">
    <source>
        <dbReference type="EMBL" id="KAG6514089.1"/>
    </source>
</evidence>
<evidence type="ECO:0000313" key="2">
    <source>
        <dbReference type="Proteomes" id="UP000734854"/>
    </source>
</evidence>